<gene>
    <name evidence="3" type="ORF">NE398_07705</name>
</gene>
<accession>A0A9X3XKH8</accession>
<feature type="transmembrane region" description="Helical" evidence="2">
    <location>
        <begin position="322"/>
        <end position="344"/>
    </location>
</feature>
<dbReference type="PANTHER" id="PTHR37813">
    <property type="entry name" value="FELS-2 PROPHAGE PROTEIN"/>
    <property type="match status" value="1"/>
</dbReference>
<keyword evidence="2" id="KW-0812">Transmembrane</keyword>
<protein>
    <recommendedName>
        <fullName evidence="5">Phage-related minor tail protein</fullName>
    </recommendedName>
</protein>
<feature type="transmembrane region" description="Helical" evidence="2">
    <location>
        <begin position="350"/>
        <end position="383"/>
    </location>
</feature>
<organism evidence="3 4">
    <name type="scientific">Clostridium tertium</name>
    <dbReference type="NCBI Taxonomy" id="1559"/>
    <lineage>
        <taxon>Bacteria</taxon>
        <taxon>Bacillati</taxon>
        <taxon>Bacillota</taxon>
        <taxon>Clostridia</taxon>
        <taxon>Eubacteriales</taxon>
        <taxon>Clostridiaceae</taxon>
        <taxon>Clostridium</taxon>
    </lineage>
</organism>
<name>A0A9X3XKH8_9CLOT</name>
<reference evidence="3" key="1">
    <citation type="submission" date="2022-05" db="EMBL/GenBank/DDBJ databases">
        <title>Draft genome sequence of Clostridium tertium strain CP3 isolated from Peru.</title>
        <authorList>
            <person name="Hurtado R."/>
            <person name="Lima L."/>
            <person name="Sousa T."/>
            <person name="Jaiswal A.K."/>
            <person name="Tiwari S."/>
            <person name="Maturrano L."/>
            <person name="Brenig B."/>
            <person name="Azevedo V."/>
        </authorList>
    </citation>
    <scope>NUCLEOTIDE SEQUENCE</scope>
    <source>
        <strain evidence="3">CP3</strain>
    </source>
</reference>
<dbReference type="RefSeq" id="WP_272470228.1">
    <property type="nucleotide sequence ID" value="NZ_JAMRYU010000006.1"/>
</dbReference>
<comment type="caution">
    <text evidence="3">The sequence shown here is derived from an EMBL/GenBank/DDBJ whole genome shotgun (WGS) entry which is preliminary data.</text>
</comment>
<keyword evidence="4" id="KW-1185">Reference proteome</keyword>
<feature type="coiled-coil region" evidence="1">
    <location>
        <begin position="232"/>
        <end position="259"/>
    </location>
</feature>
<dbReference type="Proteomes" id="UP001141183">
    <property type="component" value="Unassembled WGS sequence"/>
</dbReference>
<evidence type="ECO:0000313" key="4">
    <source>
        <dbReference type="Proteomes" id="UP001141183"/>
    </source>
</evidence>
<dbReference type="PANTHER" id="PTHR37813:SF1">
    <property type="entry name" value="FELS-2 PROPHAGE PROTEIN"/>
    <property type="match status" value="1"/>
</dbReference>
<dbReference type="AlphaFoldDB" id="A0A9X3XKH8"/>
<sequence>MADVFKLESSVKLDSKDVLEQLKKLDDQFEETADSAEKSESKFTKFSKGLGDVSKNLGNAGKKIGDFGSKLTNIGGSLSAKVTAPLGIAFGVLTKGTEELRMDLSKLEANVTNAGASVEKTNSQFKYLSAITGEADSSIEALSNLLSSGLSETQMQQAVDNLSGAIIKFPDTLKIESLADSLQETLATGQATGQYGELLERLGVNLDSFNTGLQEATVSGTEQQYALDVLAKNGMANLNEEYKKNNEEAIKNAEAQQNLQMKFAELGAKLTPVLTALTEFGTKITDAFLNLDEGSQNAILKILLLVASLGPVLTVGGNIAKVIGGVSTVFSTVSGAISVVTTGATAATPAIGALAGVFTFLTSPIGIVIAIVTALIAIGVLLWKNWDTVKEKASELGTWLSTTFNNIKAAITNAIDSAVSSVMSKFDNMREKVSNVINAIKGFFSGLKLPEIKIPHIKLPHFSLTGSFSLAPPSIPKIGVDWYSEGAIFTRKTVLANGVGVGDANKGQGNNAEAVIPLDILLDKFDKVANRPINVYLSPREIAIGTASEMKNAIDKIDLRDVRFNY</sequence>
<evidence type="ECO:0000256" key="1">
    <source>
        <dbReference type="SAM" id="Coils"/>
    </source>
</evidence>
<proteinExistence type="predicted"/>
<dbReference type="EMBL" id="JAMRYU010000006">
    <property type="protein sequence ID" value="MDC4240046.1"/>
    <property type="molecule type" value="Genomic_DNA"/>
</dbReference>
<feature type="transmembrane region" description="Helical" evidence="2">
    <location>
        <begin position="298"/>
        <end position="315"/>
    </location>
</feature>
<keyword evidence="2" id="KW-1133">Transmembrane helix</keyword>
<keyword evidence="2" id="KW-0472">Membrane</keyword>
<evidence type="ECO:0000313" key="3">
    <source>
        <dbReference type="EMBL" id="MDC4240046.1"/>
    </source>
</evidence>
<evidence type="ECO:0008006" key="5">
    <source>
        <dbReference type="Google" id="ProtNLM"/>
    </source>
</evidence>
<evidence type="ECO:0000256" key="2">
    <source>
        <dbReference type="SAM" id="Phobius"/>
    </source>
</evidence>
<keyword evidence="1" id="KW-0175">Coiled coil</keyword>